<dbReference type="AlphaFoldDB" id="A0A7T1F210"/>
<dbReference type="Proteomes" id="UP000594463">
    <property type="component" value="Chromosome"/>
</dbReference>
<keyword evidence="2" id="KW-1185">Reference proteome</keyword>
<name>A0A7T1F210_ATRLM</name>
<gene>
    <name evidence="1" type="ORF">RT761_00478</name>
</gene>
<evidence type="ECO:0000313" key="2">
    <source>
        <dbReference type="Proteomes" id="UP000594463"/>
    </source>
</evidence>
<dbReference type="EMBL" id="CP065383">
    <property type="protein sequence ID" value="QPM67277.1"/>
    <property type="molecule type" value="Genomic_DNA"/>
</dbReference>
<protein>
    <submittedName>
        <fullName evidence="1">Uncharacterized protein</fullName>
    </submittedName>
</protein>
<proteinExistence type="predicted"/>
<organism evidence="1 2">
    <name type="scientific">Atribacter laminatus</name>
    <dbReference type="NCBI Taxonomy" id="2847778"/>
    <lineage>
        <taxon>Bacteria</taxon>
        <taxon>Pseudomonadati</taxon>
        <taxon>Atribacterota</taxon>
        <taxon>Atribacteria</taxon>
        <taxon>Atribacterales</taxon>
        <taxon>Atribacteraceae</taxon>
        <taxon>Atribacter</taxon>
    </lineage>
</organism>
<dbReference type="KEGG" id="alam:RT761_00478"/>
<evidence type="ECO:0000313" key="1">
    <source>
        <dbReference type="EMBL" id="QPM67277.1"/>
    </source>
</evidence>
<reference evidence="1 2" key="1">
    <citation type="journal article" date="2021" name="Nat. Commun.">
        <title>Isolation of a member of the candidate phylum Atribacteria reveals a unique cell membrane structure.</title>
        <authorList>
            <person name="Taiki K."/>
            <person name="Nobu M.K."/>
            <person name="Kusada H."/>
            <person name="Meng X.-Y."/>
            <person name="Hosoki N."/>
            <person name="Uematsu K."/>
            <person name="Yoshioka H."/>
            <person name="Kamagata Y."/>
            <person name="Tamaki H."/>
        </authorList>
    </citation>
    <scope>NUCLEOTIDE SEQUENCE [LARGE SCALE GENOMIC DNA]</scope>
    <source>
        <strain evidence="1 2">RT761</strain>
    </source>
</reference>
<accession>A0A7T1F210</accession>
<sequence length="64" mass="7808">MAFWVKKEKMTIGELLKLNDLIGGYELGRDNMFTQYIEIEDEVDLKIKKRFGMKTQNKRNYRRY</sequence>
<dbReference type="RefSeq" id="WP_218112492.1">
    <property type="nucleotide sequence ID" value="NZ_CP065383.1"/>
</dbReference>